<keyword evidence="4" id="KW-1185">Reference proteome</keyword>
<dbReference type="SUPFAM" id="SSF144232">
    <property type="entry name" value="HIT/MYND zinc finger-like"/>
    <property type="match status" value="1"/>
</dbReference>
<name>A0AAD3CKC0_9STRA</name>
<accession>A0AAD3CKC0</accession>
<dbReference type="InterPro" id="IPR011990">
    <property type="entry name" value="TPR-like_helical_dom_sf"/>
</dbReference>
<proteinExistence type="inferred from homology"/>
<dbReference type="Pfam" id="PF15801">
    <property type="entry name" value="zf-C6H2"/>
    <property type="match status" value="1"/>
</dbReference>
<dbReference type="InterPro" id="IPR031615">
    <property type="entry name" value="Zfn-C6H2"/>
</dbReference>
<organism evidence="3 4">
    <name type="scientific">Chaetoceros tenuissimus</name>
    <dbReference type="NCBI Taxonomy" id="426638"/>
    <lineage>
        <taxon>Eukaryota</taxon>
        <taxon>Sar</taxon>
        <taxon>Stramenopiles</taxon>
        <taxon>Ochrophyta</taxon>
        <taxon>Bacillariophyta</taxon>
        <taxon>Coscinodiscophyceae</taxon>
        <taxon>Chaetocerotophycidae</taxon>
        <taxon>Chaetocerotales</taxon>
        <taxon>Chaetocerotaceae</taxon>
        <taxon>Chaetoceros</taxon>
    </lineage>
</organism>
<dbReference type="Gene3D" id="6.10.140.2220">
    <property type="match status" value="1"/>
</dbReference>
<dbReference type="PROSITE" id="PS52013">
    <property type="entry name" value="ZF_C6H2"/>
    <property type="match status" value="1"/>
</dbReference>
<protein>
    <recommendedName>
        <fullName evidence="2">C6H2-type domain-containing protein</fullName>
    </recommendedName>
</protein>
<dbReference type="AlphaFoldDB" id="A0AAD3CKC0"/>
<keyword evidence="1" id="KW-0479">Metal-binding</keyword>
<dbReference type="Proteomes" id="UP001054902">
    <property type="component" value="Unassembled WGS sequence"/>
</dbReference>
<evidence type="ECO:0000259" key="2">
    <source>
        <dbReference type="PROSITE" id="PS52013"/>
    </source>
</evidence>
<dbReference type="GO" id="GO:0008270">
    <property type="term" value="F:zinc ion binding"/>
    <property type="evidence" value="ECO:0007669"/>
    <property type="project" value="UniProtKB-KW"/>
</dbReference>
<reference evidence="3 4" key="1">
    <citation type="journal article" date="2021" name="Sci. Rep.">
        <title>The genome of the diatom Chaetoceros tenuissimus carries an ancient integrated fragment of an extant virus.</title>
        <authorList>
            <person name="Hongo Y."/>
            <person name="Kimura K."/>
            <person name="Takaki Y."/>
            <person name="Yoshida Y."/>
            <person name="Baba S."/>
            <person name="Kobayashi G."/>
            <person name="Nagasaki K."/>
            <person name="Hano T."/>
            <person name="Tomaru Y."/>
        </authorList>
    </citation>
    <scope>NUCLEOTIDE SEQUENCE [LARGE SCALE GENOMIC DNA]</scope>
    <source>
        <strain evidence="3 4">NIES-3715</strain>
    </source>
</reference>
<comment type="similarity">
    <text evidence="1">Belongs to the peptidase M24A family. Methionine aminopeptidase type 1 subfamily.</text>
</comment>
<feature type="domain" description="C6H2-type" evidence="2">
    <location>
        <begin position="7"/>
        <end position="62"/>
    </location>
</feature>
<dbReference type="Gene3D" id="1.25.40.10">
    <property type="entry name" value="Tetratricopeptide repeat domain"/>
    <property type="match status" value="1"/>
</dbReference>
<evidence type="ECO:0000313" key="3">
    <source>
        <dbReference type="EMBL" id="GFH47498.1"/>
    </source>
</evidence>
<comment type="caution">
    <text evidence="3">The sequence shown here is derived from an EMBL/GenBank/DDBJ whole genome shotgun (WGS) entry which is preliminary data.</text>
</comment>
<dbReference type="EMBL" id="BLLK01000023">
    <property type="protein sequence ID" value="GFH47498.1"/>
    <property type="molecule type" value="Genomic_DNA"/>
</dbReference>
<keyword evidence="1" id="KW-0862">Zinc</keyword>
<dbReference type="SUPFAM" id="SSF48452">
    <property type="entry name" value="TPR-like"/>
    <property type="match status" value="1"/>
</dbReference>
<evidence type="ECO:0000313" key="4">
    <source>
        <dbReference type="Proteomes" id="UP001054902"/>
    </source>
</evidence>
<keyword evidence="1" id="KW-0863">Zinc-finger</keyword>
<evidence type="ECO:0000256" key="1">
    <source>
        <dbReference type="PROSITE-ProRule" id="PRU01357"/>
    </source>
</evidence>
<sequence>METAIMQNLCRGCGKEENETKFKVCPICIELKMLPSVYCCEECFRSDWKTHKKKHEQFSNSKTAYLESNPGFERAATKQYRKYRKSASQAKKMTYEYARDSISSAITALDYNKAEILCRKAISRFPSNPEPYYQMARILFSHDENIAAMGLLERSIEKSCRILLTTETTQPCSMDEFLLSHYVQRGQFLDTMYMSFQNIYMKEGWIFKVKRVLSLWSYYFEIIKDKNSFDRDRDLLDPETVTSILELRRNEPSNQISCNISSSPYFDGEWVIAHGLTSTVGKTLNHRVAMVKGDDLNEEGRVAVVFKEGGPIKYLNIENLKHARTVNAKAGLLTPLKEQEQWKFMMNDFFEA</sequence>
<gene>
    <name evidence="3" type="ORF">CTEN210_03973</name>
</gene>